<accession>A0A4D5RFC1</accession>
<reference evidence="2" key="1">
    <citation type="submission" date="2019-04" db="EMBL/GenBank/DDBJ databases">
        <title>An insight into the mialome of Ixodes scapularis.</title>
        <authorList>
            <person name="Ribeiro J.M."/>
            <person name="Mather T.N."/>
            <person name="Karim S."/>
        </authorList>
    </citation>
    <scope>NUCLEOTIDE SEQUENCE</scope>
</reference>
<proteinExistence type="predicted"/>
<evidence type="ECO:0008006" key="3">
    <source>
        <dbReference type="Google" id="ProtNLM"/>
    </source>
</evidence>
<keyword evidence="1" id="KW-1133">Transmembrane helix</keyword>
<feature type="transmembrane region" description="Helical" evidence="1">
    <location>
        <begin position="36"/>
        <end position="54"/>
    </location>
</feature>
<organism evidence="2">
    <name type="scientific">Ixodes scapularis</name>
    <name type="common">Black-legged tick</name>
    <name type="synonym">Deer tick</name>
    <dbReference type="NCBI Taxonomy" id="6945"/>
    <lineage>
        <taxon>Eukaryota</taxon>
        <taxon>Metazoa</taxon>
        <taxon>Ecdysozoa</taxon>
        <taxon>Arthropoda</taxon>
        <taxon>Chelicerata</taxon>
        <taxon>Arachnida</taxon>
        <taxon>Acari</taxon>
        <taxon>Parasitiformes</taxon>
        <taxon>Ixodida</taxon>
        <taxon>Ixodoidea</taxon>
        <taxon>Ixodidae</taxon>
        <taxon>Ixodinae</taxon>
        <taxon>Ixodes</taxon>
    </lineage>
</organism>
<evidence type="ECO:0000256" key="1">
    <source>
        <dbReference type="SAM" id="Phobius"/>
    </source>
</evidence>
<evidence type="ECO:0000313" key="2">
    <source>
        <dbReference type="EMBL" id="MOY35822.1"/>
    </source>
</evidence>
<keyword evidence="1" id="KW-0472">Membrane</keyword>
<dbReference type="AlphaFoldDB" id="A0A4D5RFC1"/>
<keyword evidence="1" id="KW-0812">Transmembrane</keyword>
<sequence length="160" mass="17929">MFRAAPKWLVGIPLFLVLAYLEHVFLFCVRLSLNKVILCSAIPIFFLFVITFTFSNDRLCEWYSVKLLTPTAVMYQHVDGLGGSNLQKGDLSASLRDNFSFDKCAANSPQSLQGCRHAVAPTQSHTDFRWKQQVLALLTGRSLLSYCLYAPVSASQFARA</sequence>
<name>A0A4D5RFC1_IXOSC</name>
<dbReference type="EMBL" id="GHJT01001851">
    <property type="protein sequence ID" value="MOY35822.1"/>
    <property type="molecule type" value="Transcribed_RNA"/>
</dbReference>
<protein>
    <recommendedName>
        <fullName evidence="3">Transmembrane protein</fullName>
    </recommendedName>
</protein>
<feature type="transmembrane region" description="Helical" evidence="1">
    <location>
        <begin position="12"/>
        <end position="29"/>
    </location>
</feature>